<evidence type="ECO:0000256" key="2">
    <source>
        <dbReference type="ARBA" id="ARBA00022679"/>
    </source>
</evidence>
<protein>
    <submittedName>
        <fullName evidence="5">Glycosyltransferase family 61 protein</fullName>
    </submittedName>
</protein>
<gene>
    <name evidence="5" type="ORF">NCI00_28845</name>
</gene>
<keyword evidence="2" id="KW-0808">Transferase</keyword>
<dbReference type="InterPro" id="IPR007657">
    <property type="entry name" value="Glycosyltransferase_61"/>
</dbReference>
<name>A0ABT1FXI6_9BACT</name>
<dbReference type="PANTHER" id="PTHR20961">
    <property type="entry name" value="GLYCOSYLTRANSFERASE"/>
    <property type="match status" value="1"/>
</dbReference>
<organism evidence="5 6">
    <name type="scientific">Runella salmonicolor</name>
    <dbReference type="NCBI Taxonomy" id="2950278"/>
    <lineage>
        <taxon>Bacteria</taxon>
        <taxon>Pseudomonadati</taxon>
        <taxon>Bacteroidota</taxon>
        <taxon>Cytophagia</taxon>
        <taxon>Cytophagales</taxon>
        <taxon>Spirosomataceae</taxon>
        <taxon>Runella</taxon>
    </lineage>
</organism>
<sequence length="406" mass="47854">MILTSSKGKKWRLILGRSHTKEKVRGAYHLFRHMMLTKGLSWIYGIFGVRLLNKHETDDFLAPFQLVEHPENLLHMPEVVDVINTKKRYFLPTLAKTDRVMVWKFSAQKGKITLLPYGVVHLSNKVVCTDTNNADFYRNTLHRKKRIHLDAEVLIVPWSHYIDGFVWGGYYDFLLLVVGKLCRMKEVLPPSTFNKAIISYPLFNTSYEREYFELLGIDSHRVKDSRSYRITPKECILGNNGHWFYPNAADIQALRKYILPKFVDSNEIHKEARIYISRSGRRQIKNENELITLLKKYDFQIIEDRPRTVFEQIALYRNAKFIIGPHGASFSNIIWCQSGTHLFELFSKTYTPDYFRYLAELLGLKYTAYYYDQDVHPKYWSDGLEDDFTVKIDEIEQILRSVLKQL</sequence>
<evidence type="ECO:0000259" key="4">
    <source>
        <dbReference type="Pfam" id="PF04577"/>
    </source>
</evidence>
<dbReference type="Pfam" id="PF04577">
    <property type="entry name" value="Glyco_transf_61"/>
    <property type="match status" value="1"/>
</dbReference>
<evidence type="ECO:0000313" key="6">
    <source>
        <dbReference type="Proteomes" id="UP001204772"/>
    </source>
</evidence>
<evidence type="ECO:0000256" key="3">
    <source>
        <dbReference type="ARBA" id="ARBA00023180"/>
    </source>
</evidence>
<keyword evidence="3" id="KW-0325">Glycoprotein</keyword>
<dbReference type="Proteomes" id="UP001204772">
    <property type="component" value="Unassembled WGS sequence"/>
</dbReference>
<dbReference type="RefSeq" id="WP_253533359.1">
    <property type="nucleotide sequence ID" value="NZ_JAMZEL010000026.1"/>
</dbReference>
<evidence type="ECO:0000313" key="5">
    <source>
        <dbReference type="EMBL" id="MCP1386485.1"/>
    </source>
</evidence>
<proteinExistence type="predicted"/>
<keyword evidence="6" id="KW-1185">Reference proteome</keyword>
<feature type="domain" description="Glycosyltransferase 61 catalytic" evidence="4">
    <location>
        <begin position="233"/>
        <end position="341"/>
    </location>
</feature>
<evidence type="ECO:0000256" key="1">
    <source>
        <dbReference type="ARBA" id="ARBA00022676"/>
    </source>
</evidence>
<keyword evidence="1" id="KW-0328">Glycosyltransferase</keyword>
<comment type="caution">
    <text evidence="5">The sequence shown here is derived from an EMBL/GenBank/DDBJ whole genome shotgun (WGS) entry which is preliminary data.</text>
</comment>
<accession>A0ABT1FXI6</accession>
<dbReference type="EMBL" id="JAMZEL010000026">
    <property type="protein sequence ID" value="MCP1386485.1"/>
    <property type="molecule type" value="Genomic_DNA"/>
</dbReference>
<reference evidence="5 6" key="1">
    <citation type="submission" date="2022-06" db="EMBL/GenBank/DDBJ databases">
        <title>Runella sp. S5 genome sequencing.</title>
        <authorList>
            <person name="Park S."/>
        </authorList>
    </citation>
    <scope>NUCLEOTIDE SEQUENCE [LARGE SCALE GENOMIC DNA]</scope>
    <source>
        <strain evidence="5 6">S5</strain>
    </source>
</reference>
<dbReference type="InterPro" id="IPR049625">
    <property type="entry name" value="Glyco_transf_61_cat"/>
</dbReference>